<organism evidence="4 5">
    <name type="scientific">Pigmentiphaga humi</name>
    <dbReference type="NCBI Taxonomy" id="2478468"/>
    <lineage>
        <taxon>Bacteria</taxon>
        <taxon>Pseudomonadati</taxon>
        <taxon>Pseudomonadota</taxon>
        <taxon>Betaproteobacteria</taxon>
        <taxon>Burkholderiales</taxon>
        <taxon>Alcaligenaceae</taxon>
        <taxon>Pigmentiphaga</taxon>
    </lineage>
</organism>
<name>A0A3P4B0X6_9BURK</name>
<keyword evidence="5" id="KW-1185">Reference proteome</keyword>
<dbReference type="InterPro" id="IPR050197">
    <property type="entry name" value="Aldolase_class_II_sugar_metab"/>
</dbReference>
<evidence type="ECO:0000313" key="5">
    <source>
        <dbReference type="Proteomes" id="UP000277294"/>
    </source>
</evidence>
<evidence type="ECO:0000313" key="4">
    <source>
        <dbReference type="EMBL" id="VCU69298.1"/>
    </source>
</evidence>
<dbReference type="GO" id="GO:0005829">
    <property type="term" value="C:cytosol"/>
    <property type="evidence" value="ECO:0007669"/>
    <property type="project" value="TreeGrafter"/>
</dbReference>
<dbReference type="EMBL" id="UWPJ01000012">
    <property type="protein sequence ID" value="VCU69298.1"/>
    <property type="molecule type" value="Genomic_DNA"/>
</dbReference>
<dbReference type="RefSeq" id="WP_246012986.1">
    <property type="nucleotide sequence ID" value="NZ_UWPJ01000012.1"/>
</dbReference>
<proteinExistence type="predicted"/>
<accession>A0A3P4B0X6</accession>
<dbReference type="SMART" id="SM01007">
    <property type="entry name" value="Aldolase_II"/>
    <property type="match status" value="1"/>
</dbReference>
<gene>
    <name evidence="4" type="primary">novR_1</name>
    <name evidence="4" type="ORF">PIGHUM_01359</name>
</gene>
<dbReference type="GO" id="GO:0016832">
    <property type="term" value="F:aldehyde-lyase activity"/>
    <property type="evidence" value="ECO:0007669"/>
    <property type="project" value="TreeGrafter"/>
</dbReference>
<keyword evidence="1" id="KW-0479">Metal-binding</keyword>
<dbReference type="EC" id="4.1.-.-" evidence="4"/>
<protein>
    <submittedName>
        <fullName evidence="4">Decarboxylase NovR</fullName>
        <ecNumber evidence="4">4.1.-.-</ecNumber>
    </submittedName>
</protein>
<reference evidence="4 5" key="1">
    <citation type="submission" date="2018-10" db="EMBL/GenBank/DDBJ databases">
        <authorList>
            <person name="Criscuolo A."/>
        </authorList>
    </citation>
    <scope>NUCLEOTIDE SEQUENCE [LARGE SCALE GENOMIC DNA]</scope>
    <source>
        <strain evidence="4">DnA1</strain>
    </source>
</reference>
<dbReference type="PANTHER" id="PTHR22789:SF0">
    <property type="entry name" value="3-OXO-TETRONATE 4-PHOSPHATE DECARBOXYLASE-RELATED"/>
    <property type="match status" value="1"/>
</dbReference>
<sequence>MKQATMQGRSGAWTRRVSDLVKANHILVRQGVLDGYGHVSARSPDHPDRFLLARSLAPASVQADDIVELDLDSRPVGREDRQLYLERYIHGEIYRRRPDVLAVVHSHSPTVIPFGIGPVPMRPVCHVCGFIGPGVPLFEIRDTVGDRSDLLIRDQALGRQLAIALDDKAVCLQRGHGAVVVAGSIPQAVARSVYLELNARLQIQAITLAGGDRGINYLSAGESQATIETQGDFDRAWAAWCEEESRARGEDR</sequence>
<evidence type="ECO:0000259" key="3">
    <source>
        <dbReference type="SMART" id="SM01007"/>
    </source>
</evidence>
<evidence type="ECO:0000256" key="1">
    <source>
        <dbReference type="ARBA" id="ARBA00022723"/>
    </source>
</evidence>
<dbReference type="Proteomes" id="UP000277294">
    <property type="component" value="Unassembled WGS sequence"/>
</dbReference>
<dbReference type="PANTHER" id="PTHR22789">
    <property type="entry name" value="FUCULOSE PHOSPHATE ALDOLASE"/>
    <property type="match status" value="1"/>
</dbReference>
<dbReference type="SUPFAM" id="SSF53639">
    <property type="entry name" value="AraD/HMP-PK domain-like"/>
    <property type="match status" value="1"/>
</dbReference>
<dbReference type="Pfam" id="PF00596">
    <property type="entry name" value="Aldolase_II"/>
    <property type="match status" value="1"/>
</dbReference>
<dbReference type="Gene3D" id="3.40.225.10">
    <property type="entry name" value="Class II aldolase/adducin N-terminal domain"/>
    <property type="match status" value="1"/>
</dbReference>
<dbReference type="InterPro" id="IPR036409">
    <property type="entry name" value="Aldolase_II/adducin_N_sf"/>
</dbReference>
<dbReference type="AlphaFoldDB" id="A0A3P4B0X6"/>
<dbReference type="InterPro" id="IPR001303">
    <property type="entry name" value="Aldolase_II/adducin_N"/>
</dbReference>
<evidence type="ECO:0000256" key="2">
    <source>
        <dbReference type="ARBA" id="ARBA00023239"/>
    </source>
</evidence>
<feature type="domain" description="Class II aldolase/adducin N-terminal" evidence="3">
    <location>
        <begin position="18"/>
        <end position="203"/>
    </location>
</feature>
<dbReference type="GO" id="GO:0019323">
    <property type="term" value="P:pentose catabolic process"/>
    <property type="evidence" value="ECO:0007669"/>
    <property type="project" value="TreeGrafter"/>
</dbReference>
<dbReference type="GO" id="GO:0046872">
    <property type="term" value="F:metal ion binding"/>
    <property type="evidence" value="ECO:0007669"/>
    <property type="project" value="UniProtKB-KW"/>
</dbReference>
<keyword evidence="2 4" id="KW-0456">Lyase</keyword>